<dbReference type="EMBL" id="OX465078">
    <property type="protein sequence ID" value="CAI9270899.1"/>
    <property type="molecule type" value="Genomic_DNA"/>
</dbReference>
<keyword evidence="3" id="KW-1185">Reference proteome</keyword>
<proteinExistence type="predicted"/>
<organism evidence="2 3">
    <name type="scientific">Lactuca saligna</name>
    <name type="common">Willowleaf lettuce</name>
    <dbReference type="NCBI Taxonomy" id="75948"/>
    <lineage>
        <taxon>Eukaryota</taxon>
        <taxon>Viridiplantae</taxon>
        <taxon>Streptophyta</taxon>
        <taxon>Embryophyta</taxon>
        <taxon>Tracheophyta</taxon>
        <taxon>Spermatophyta</taxon>
        <taxon>Magnoliopsida</taxon>
        <taxon>eudicotyledons</taxon>
        <taxon>Gunneridae</taxon>
        <taxon>Pentapetalae</taxon>
        <taxon>asterids</taxon>
        <taxon>campanulids</taxon>
        <taxon>Asterales</taxon>
        <taxon>Asteraceae</taxon>
        <taxon>Cichorioideae</taxon>
        <taxon>Cichorieae</taxon>
        <taxon>Lactucinae</taxon>
        <taxon>Lactuca</taxon>
    </lineage>
</organism>
<dbReference type="AlphaFoldDB" id="A0AA35Y866"/>
<protein>
    <submittedName>
        <fullName evidence="2">Uncharacterized protein</fullName>
    </submittedName>
</protein>
<reference evidence="2" key="1">
    <citation type="submission" date="2023-04" db="EMBL/GenBank/DDBJ databases">
        <authorList>
            <person name="Vijverberg K."/>
            <person name="Xiong W."/>
            <person name="Schranz E."/>
        </authorList>
    </citation>
    <scope>NUCLEOTIDE SEQUENCE</scope>
</reference>
<dbReference type="Proteomes" id="UP001177003">
    <property type="component" value="Chromosome 2"/>
</dbReference>
<sequence>MDILNYKFDKVILFYEETLEVLNKHAPTAEAYGNLTKIFNVSFQKVFDNFGELKEQVELSPKIGPSDTRVGKEPSSGWKWNNKFTPRDESLDEEANNKDIQVVTENHPPLEKIISEEEKLNG</sequence>
<gene>
    <name evidence="2" type="ORF">LSALG_LOCUS11190</name>
</gene>
<evidence type="ECO:0000256" key="1">
    <source>
        <dbReference type="SAM" id="MobiDB-lite"/>
    </source>
</evidence>
<evidence type="ECO:0000313" key="2">
    <source>
        <dbReference type="EMBL" id="CAI9270899.1"/>
    </source>
</evidence>
<feature type="compositionally biased region" description="Basic and acidic residues" evidence="1">
    <location>
        <begin position="108"/>
        <end position="122"/>
    </location>
</feature>
<name>A0AA35Y866_LACSI</name>
<feature type="region of interest" description="Disordered" evidence="1">
    <location>
        <begin position="62"/>
        <end position="122"/>
    </location>
</feature>
<accession>A0AA35Y866</accession>
<evidence type="ECO:0000313" key="3">
    <source>
        <dbReference type="Proteomes" id="UP001177003"/>
    </source>
</evidence>